<evidence type="ECO:0000256" key="4">
    <source>
        <dbReference type="ARBA" id="ARBA00022018"/>
    </source>
</evidence>
<evidence type="ECO:0000256" key="12">
    <source>
        <dbReference type="RuleBase" id="RU367051"/>
    </source>
</evidence>
<dbReference type="EMBL" id="ML996698">
    <property type="protein sequence ID" value="KAF2399061.1"/>
    <property type="molecule type" value="Genomic_DNA"/>
</dbReference>
<feature type="domain" description="ALG11 mannosyltransferase N-terminal" evidence="15">
    <location>
        <begin position="88"/>
        <end position="295"/>
    </location>
</feature>
<evidence type="ECO:0000259" key="15">
    <source>
        <dbReference type="Pfam" id="PF15924"/>
    </source>
</evidence>
<comment type="function">
    <text evidence="12">GDP-Man:Man(3)GlcNAc(2)-PP-Dol alpha-1,2-mannosyltransferase that operates in the biosynthetic pathway of dolichol-linked oligosaccharides, the glycan precursors employed in protein asparagine (N)-glycosylation. The assembly of dolichol-linked oligosaccharides begins on the cytosolic side of the endoplasmic reticulum membrane and finishes in its lumen. The sequential addition of sugars to dolichol pyrophosphate produces dolichol-linked oligosaccharides containing fourteen sugars, including two GlcNAcs, nine mannoses and three glucoses. Once assembled, the oligosaccharide is transferred from the lipid to nascent proteins by oligosaccharyltransferases. Catalyzes, on the cytoplasmic face of the endoplasmic reticulum, the addition of the fourth and fifth mannose residues to the dolichol-linked oligosaccharide chain, to produce Man(5)GlcNAc(2)-PP-dolichol core oligosaccharide.</text>
</comment>
<dbReference type="UniPathway" id="UPA00378"/>
<comment type="pathway">
    <text evidence="2 12">Protein modification; protein glycosylation.</text>
</comment>
<dbReference type="Pfam" id="PF00534">
    <property type="entry name" value="Glycos_transf_1"/>
    <property type="match status" value="1"/>
</dbReference>
<sequence>MAPALPLTLTLLAALLAAPTLLRYLARAVGWFIRRRSRERRALLLSSLPALTTSPRADSPQPSSTSENSQPSTTETSQPGSHSTWTGIIAFLHPFCAAGGGGERVLWAAVRATQDRYPRAVCVVYTGDHELSKEALISRVRDRFNITLNPSTLHFLYLSTRSYVLPSSYPHFTLLGQSLGSLILALDALILLVPDIFIDTMGYAFALRLSSLLFPSVPTAAYVHYPTISTDMLSSLSAPTTAPIGTHTGAGTGLRGTAKQLYWRLFATLYSHAGSGIDVVWANSSWTAAHMRSLWSPHRTHKPPITILYPPVAVSELEAAIPLDTPREPIVLYIAQFRPEKNHELVLRAFALFLSRWKVAHGYEEKNDEGSEPGTAADGMQVPHLQLIGSVRGPADERRAYRLWLIAHELSLRPHISFTTDAPWPAVLAALGRASVGVNGMWNEHFGIGVVEYQAAGLVSVVNASGGPKEDIVVNETGFHASSAEEYAEGFKKAFSMSDGDMAAMRRRARQSARRFSEEVFKERWVGEMEGLIAMQIARTGGRKA</sequence>
<evidence type="ECO:0000259" key="14">
    <source>
        <dbReference type="Pfam" id="PF00534"/>
    </source>
</evidence>
<evidence type="ECO:0000256" key="1">
    <source>
        <dbReference type="ARBA" id="ARBA00004389"/>
    </source>
</evidence>
<dbReference type="PANTHER" id="PTHR45919">
    <property type="entry name" value="GDP-MAN:MAN(3)GLCNAC(2)-PP-DOL ALPHA-1,2-MANNOSYLTRANSFERASE"/>
    <property type="match status" value="1"/>
</dbReference>
<feature type="region of interest" description="Disordered" evidence="13">
    <location>
        <begin position="53"/>
        <end position="82"/>
    </location>
</feature>
<evidence type="ECO:0000256" key="6">
    <source>
        <dbReference type="ARBA" id="ARBA00022679"/>
    </source>
</evidence>
<comment type="similarity">
    <text evidence="12">Belongs to the glycosyltransferase group 1 family. Glycosyltransferase 4 subfamily.</text>
</comment>
<dbReference type="GO" id="GO:0006487">
    <property type="term" value="P:protein N-linked glycosylation"/>
    <property type="evidence" value="ECO:0007669"/>
    <property type="project" value="TreeGrafter"/>
</dbReference>
<evidence type="ECO:0000313" key="16">
    <source>
        <dbReference type="EMBL" id="KAF2399061.1"/>
    </source>
</evidence>
<evidence type="ECO:0000256" key="7">
    <source>
        <dbReference type="ARBA" id="ARBA00022692"/>
    </source>
</evidence>
<evidence type="ECO:0000256" key="11">
    <source>
        <dbReference type="ARBA" id="ARBA00045065"/>
    </source>
</evidence>
<reference evidence="16" key="1">
    <citation type="journal article" date="2020" name="Stud. Mycol.">
        <title>101 Dothideomycetes genomes: a test case for predicting lifestyles and emergence of pathogens.</title>
        <authorList>
            <person name="Haridas S."/>
            <person name="Albert R."/>
            <person name="Binder M."/>
            <person name="Bloem J."/>
            <person name="Labutti K."/>
            <person name="Salamov A."/>
            <person name="Andreopoulos B."/>
            <person name="Baker S."/>
            <person name="Barry K."/>
            <person name="Bills G."/>
            <person name="Bluhm B."/>
            <person name="Cannon C."/>
            <person name="Castanera R."/>
            <person name="Culley D."/>
            <person name="Daum C."/>
            <person name="Ezra D."/>
            <person name="Gonzalez J."/>
            <person name="Henrissat B."/>
            <person name="Kuo A."/>
            <person name="Liang C."/>
            <person name="Lipzen A."/>
            <person name="Lutzoni F."/>
            <person name="Magnuson J."/>
            <person name="Mondo S."/>
            <person name="Nolan M."/>
            <person name="Ohm R."/>
            <person name="Pangilinan J."/>
            <person name="Park H.-J."/>
            <person name="Ramirez L."/>
            <person name="Alfaro M."/>
            <person name="Sun H."/>
            <person name="Tritt A."/>
            <person name="Yoshinaga Y."/>
            <person name="Zwiers L.-H."/>
            <person name="Turgeon B."/>
            <person name="Goodwin S."/>
            <person name="Spatafora J."/>
            <person name="Crous P."/>
            <person name="Grigoriev I."/>
        </authorList>
    </citation>
    <scope>NUCLEOTIDE SEQUENCE</scope>
    <source>
        <strain evidence="16">CBS 262.69</strain>
    </source>
</reference>
<keyword evidence="5 12" id="KW-0328">Glycosyltransferase</keyword>
<feature type="transmembrane region" description="Helical" evidence="12">
    <location>
        <begin position="174"/>
        <end position="193"/>
    </location>
</feature>
<name>A0A6G1HT22_9PEZI</name>
<dbReference type="GO" id="GO:0004377">
    <property type="term" value="F:GDP-Man:Man(3)GlcNAc(2)-PP-Dol alpha-1,2-mannosyltransferase activity"/>
    <property type="evidence" value="ECO:0007669"/>
    <property type="project" value="UniProtKB-UniRule"/>
</dbReference>
<dbReference type="CDD" id="cd03806">
    <property type="entry name" value="GT4_ALG11-like"/>
    <property type="match status" value="1"/>
</dbReference>
<dbReference type="GO" id="GO:0005789">
    <property type="term" value="C:endoplasmic reticulum membrane"/>
    <property type="evidence" value="ECO:0007669"/>
    <property type="project" value="UniProtKB-SubCell"/>
</dbReference>
<comment type="subcellular location">
    <subcellularLocation>
        <location evidence="1">Endoplasmic reticulum membrane</location>
        <topology evidence="1">Single-pass membrane protein</topology>
    </subcellularLocation>
</comment>
<evidence type="ECO:0000256" key="2">
    <source>
        <dbReference type="ARBA" id="ARBA00004922"/>
    </source>
</evidence>
<dbReference type="Pfam" id="PF15924">
    <property type="entry name" value="ALG11_N"/>
    <property type="match status" value="1"/>
</dbReference>
<dbReference type="EC" id="2.4.1.131" evidence="3 12"/>
<keyword evidence="8 12" id="KW-0256">Endoplasmic reticulum</keyword>
<feature type="domain" description="Glycosyl transferase family 1" evidence="14">
    <location>
        <begin position="327"/>
        <end position="512"/>
    </location>
</feature>
<keyword evidence="6 12" id="KW-0808">Transferase</keyword>
<dbReference type="Proteomes" id="UP000799640">
    <property type="component" value="Unassembled WGS sequence"/>
</dbReference>
<dbReference type="SUPFAM" id="SSF53756">
    <property type="entry name" value="UDP-Glycosyltransferase/glycogen phosphorylase"/>
    <property type="match status" value="1"/>
</dbReference>
<keyword evidence="10 12" id="KW-0472">Membrane</keyword>
<accession>A0A6G1HT22</accession>
<evidence type="ECO:0000256" key="13">
    <source>
        <dbReference type="SAM" id="MobiDB-lite"/>
    </source>
</evidence>
<feature type="compositionally biased region" description="Polar residues" evidence="13">
    <location>
        <begin position="60"/>
        <end position="82"/>
    </location>
</feature>
<dbReference type="InterPro" id="IPR031814">
    <property type="entry name" value="ALG11_N"/>
</dbReference>
<dbReference type="AlphaFoldDB" id="A0A6G1HT22"/>
<dbReference type="OrthoDB" id="2276068at2759"/>
<evidence type="ECO:0000256" key="9">
    <source>
        <dbReference type="ARBA" id="ARBA00022989"/>
    </source>
</evidence>
<proteinExistence type="inferred from homology"/>
<evidence type="ECO:0000313" key="17">
    <source>
        <dbReference type="Proteomes" id="UP000799640"/>
    </source>
</evidence>
<protein>
    <recommendedName>
        <fullName evidence="4 12">GDP-Man:Man(3)GlcNAc(2)-PP-Dol alpha-1,2-mannosyltransferase</fullName>
        <ecNumber evidence="3 12">2.4.1.131</ecNumber>
    </recommendedName>
</protein>
<dbReference type="PANTHER" id="PTHR45919:SF1">
    <property type="entry name" value="GDP-MAN:MAN(3)GLCNAC(2)-PP-DOL ALPHA-1,2-MANNOSYLTRANSFERASE"/>
    <property type="match status" value="1"/>
</dbReference>
<evidence type="ECO:0000256" key="3">
    <source>
        <dbReference type="ARBA" id="ARBA00012645"/>
    </source>
</evidence>
<gene>
    <name evidence="16" type="ORF">EJ06DRAFT_531369</name>
</gene>
<comment type="catalytic activity">
    <reaction evidence="11 12">
        <text>an alpha-D-Man-(1-&gt;3)-[alpha-D-Man-(1-&gt;6)]-beta-D-Man-(1-&gt;4)-beta-D-GlcNAc-(1-&gt;4)-alpha-D-GlcNAc-diphospho-di-trans,poly-cis-dolichol + 2 GDP-alpha-D-mannose = an alpha-D-Man-(1-&gt;2)-alpha-D-Man-(1-&gt;2)-alpha-D-Man-(1-&gt;3)-[alpha-D-Man-(1-&gt;6)]-beta-D-Man-(1-&gt;4)-beta-D-GlcNAc-(1-&gt;4)-alpha-D-GlcNAc-diphospho-di-trans,poly-cis-dolichol + 2 GDP + 2 H(+)</text>
        <dbReference type="Rhea" id="RHEA:29523"/>
        <dbReference type="Rhea" id="RHEA-COMP:19515"/>
        <dbReference type="Rhea" id="RHEA-COMP:19516"/>
        <dbReference type="ChEBI" id="CHEBI:15378"/>
        <dbReference type="ChEBI" id="CHEBI:57527"/>
        <dbReference type="ChEBI" id="CHEBI:58189"/>
        <dbReference type="ChEBI" id="CHEBI:132511"/>
        <dbReference type="ChEBI" id="CHEBI:132515"/>
        <dbReference type="EC" id="2.4.1.131"/>
    </reaction>
    <physiologicalReaction direction="left-to-right" evidence="11 12">
        <dbReference type="Rhea" id="RHEA:29524"/>
    </physiologicalReaction>
</comment>
<keyword evidence="7 12" id="KW-0812">Transmembrane</keyword>
<evidence type="ECO:0000256" key="10">
    <source>
        <dbReference type="ARBA" id="ARBA00023136"/>
    </source>
</evidence>
<dbReference type="InterPro" id="IPR038013">
    <property type="entry name" value="ALG11"/>
</dbReference>
<evidence type="ECO:0000256" key="8">
    <source>
        <dbReference type="ARBA" id="ARBA00022824"/>
    </source>
</evidence>
<dbReference type="InterPro" id="IPR001296">
    <property type="entry name" value="Glyco_trans_1"/>
</dbReference>
<keyword evidence="9 12" id="KW-1133">Transmembrane helix</keyword>
<keyword evidence="17" id="KW-1185">Reference proteome</keyword>
<organism evidence="16 17">
    <name type="scientific">Trichodelitschia bisporula</name>
    <dbReference type="NCBI Taxonomy" id="703511"/>
    <lineage>
        <taxon>Eukaryota</taxon>
        <taxon>Fungi</taxon>
        <taxon>Dikarya</taxon>
        <taxon>Ascomycota</taxon>
        <taxon>Pezizomycotina</taxon>
        <taxon>Dothideomycetes</taxon>
        <taxon>Dothideomycetes incertae sedis</taxon>
        <taxon>Phaeotrichales</taxon>
        <taxon>Phaeotrichaceae</taxon>
        <taxon>Trichodelitschia</taxon>
    </lineage>
</organism>
<evidence type="ECO:0000256" key="5">
    <source>
        <dbReference type="ARBA" id="ARBA00022676"/>
    </source>
</evidence>
<dbReference type="Gene3D" id="3.40.50.2000">
    <property type="entry name" value="Glycogen Phosphorylase B"/>
    <property type="match status" value="1"/>
</dbReference>